<name>A0A0Q5T4D6_DROER</name>
<dbReference type="EMBL" id="CH954180">
    <property type="protein sequence ID" value="KQS30031.1"/>
    <property type="molecule type" value="Genomic_DNA"/>
</dbReference>
<protein>
    <submittedName>
        <fullName evidence="1">Uncharacterized protein, isoform B</fullName>
    </submittedName>
</protein>
<gene>
    <name evidence="1" type="primary">Dere\GG26762</name>
    <name evidence="1" type="synonym">GG26762</name>
    <name evidence="1" type="ORF">Dere_GG26762</name>
</gene>
<reference evidence="1 2" key="1">
    <citation type="journal article" date="2007" name="Nature">
        <title>Evolution of genes and genomes on the Drosophila phylogeny.</title>
        <authorList>
            <consortium name="Drosophila 12 Genomes Consortium"/>
            <person name="Clark A.G."/>
            <person name="Eisen M.B."/>
            <person name="Smith D.R."/>
            <person name="Bergman C.M."/>
            <person name="Oliver B."/>
            <person name="Markow T.A."/>
            <person name="Kaufman T.C."/>
            <person name="Kellis M."/>
            <person name="Gelbart W."/>
            <person name="Iyer V.N."/>
            <person name="Pollard D.A."/>
            <person name="Sackton T.B."/>
            <person name="Larracuente A.M."/>
            <person name="Singh N.D."/>
            <person name="Abad J.P."/>
            <person name="Abt D.N."/>
            <person name="Adryan B."/>
            <person name="Aguade M."/>
            <person name="Akashi H."/>
            <person name="Anderson W.W."/>
            <person name="Aquadro C.F."/>
            <person name="Ardell D.H."/>
            <person name="Arguello R."/>
            <person name="Artieri C.G."/>
            <person name="Barbash D.A."/>
            <person name="Barker D."/>
            <person name="Barsanti P."/>
            <person name="Batterham P."/>
            <person name="Batzoglou S."/>
            <person name="Begun D."/>
            <person name="Bhutkar A."/>
            <person name="Blanco E."/>
            <person name="Bosak S.A."/>
            <person name="Bradley R.K."/>
            <person name="Brand A.D."/>
            <person name="Brent M.R."/>
            <person name="Brooks A.N."/>
            <person name="Brown R.H."/>
            <person name="Butlin R.K."/>
            <person name="Caggese C."/>
            <person name="Calvi B.R."/>
            <person name="Bernardo de Carvalho A."/>
            <person name="Caspi A."/>
            <person name="Castrezana S."/>
            <person name="Celniker S.E."/>
            <person name="Chang J.L."/>
            <person name="Chapple C."/>
            <person name="Chatterji S."/>
            <person name="Chinwalla A."/>
            <person name="Civetta A."/>
            <person name="Clifton S.W."/>
            <person name="Comeron J.M."/>
            <person name="Costello J.C."/>
            <person name="Coyne J.A."/>
            <person name="Daub J."/>
            <person name="David R.G."/>
            <person name="Delcher A.L."/>
            <person name="Delehaunty K."/>
            <person name="Do C.B."/>
            <person name="Ebling H."/>
            <person name="Edwards K."/>
            <person name="Eickbush T."/>
            <person name="Evans J.D."/>
            <person name="Filipski A."/>
            <person name="Findeiss S."/>
            <person name="Freyhult E."/>
            <person name="Fulton L."/>
            <person name="Fulton R."/>
            <person name="Garcia A.C."/>
            <person name="Gardiner A."/>
            <person name="Garfield D.A."/>
            <person name="Garvin B.E."/>
            <person name="Gibson G."/>
            <person name="Gilbert D."/>
            <person name="Gnerre S."/>
            <person name="Godfrey J."/>
            <person name="Good R."/>
            <person name="Gotea V."/>
            <person name="Gravely B."/>
            <person name="Greenberg A.J."/>
            <person name="Griffiths-Jones S."/>
            <person name="Gross S."/>
            <person name="Guigo R."/>
            <person name="Gustafson E.A."/>
            <person name="Haerty W."/>
            <person name="Hahn M.W."/>
            <person name="Halligan D.L."/>
            <person name="Halpern A.L."/>
            <person name="Halter G.M."/>
            <person name="Han M.V."/>
            <person name="Heger A."/>
            <person name="Hillier L."/>
            <person name="Hinrichs A.S."/>
            <person name="Holmes I."/>
            <person name="Hoskins R.A."/>
            <person name="Hubisz M.J."/>
            <person name="Hultmark D."/>
            <person name="Huntley M.A."/>
            <person name="Jaffe D.B."/>
            <person name="Jagadeeshan S."/>
            <person name="Jeck W.R."/>
            <person name="Johnson J."/>
            <person name="Jones C.D."/>
            <person name="Jordan W.C."/>
            <person name="Karpen G.H."/>
            <person name="Kataoka E."/>
            <person name="Keightley P.D."/>
            <person name="Kheradpour P."/>
            <person name="Kirkness E.F."/>
            <person name="Koerich L.B."/>
            <person name="Kristiansen K."/>
            <person name="Kudrna D."/>
            <person name="Kulathinal R.J."/>
            <person name="Kumar S."/>
            <person name="Kwok R."/>
            <person name="Lander E."/>
            <person name="Langley C.H."/>
            <person name="Lapoint R."/>
            <person name="Lazzaro B.P."/>
            <person name="Lee S.J."/>
            <person name="Levesque L."/>
            <person name="Li R."/>
            <person name="Lin C.F."/>
            <person name="Lin M.F."/>
            <person name="Lindblad-Toh K."/>
            <person name="Llopart A."/>
            <person name="Long M."/>
            <person name="Low L."/>
            <person name="Lozovsky E."/>
            <person name="Lu J."/>
            <person name="Luo M."/>
            <person name="Machado C.A."/>
            <person name="Makalowski W."/>
            <person name="Marzo M."/>
            <person name="Matsuda M."/>
            <person name="Matzkin L."/>
            <person name="McAllister B."/>
            <person name="McBride C.S."/>
            <person name="McKernan B."/>
            <person name="McKernan K."/>
            <person name="Mendez-Lago M."/>
            <person name="Minx P."/>
            <person name="Mollenhauer M.U."/>
            <person name="Montooth K."/>
            <person name="Mount S.M."/>
            <person name="Mu X."/>
            <person name="Myers E."/>
            <person name="Negre B."/>
            <person name="Newfeld S."/>
            <person name="Nielsen R."/>
            <person name="Noor M.A."/>
            <person name="O'Grady P."/>
            <person name="Pachter L."/>
            <person name="Papaceit M."/>
            <person name="Parisi M.J."/>
            <person name="Parisi M."/>
            <person name="Parts L."/>
            <person name="Pedersen J.S."/>
            <person name="Pesole G."/>
            <person name="Phillippy A.M."/>
            <person name="Ponting C.P."/>
            <person name="Pop M."/>
            <person name="Porcelli D."/>
            <person name="Powell J.R."/>
            <person name="Prohaska S."/>
            <person name="Pruitt K."/>
            <person name="Puig M."/>
            <person name="Quesneville H."/>
            <person name="Ram K.R."/>
            <person name="Rand D."/>
            <person name="Rasmussen M.D."/>
            <person name="Reed L.K."/>
            <person name="Reenan R."/>
            <person name="Reily A."/>
            <person name="Remington K.A."/>
            <person name="Rieger T.T."/>
            <person name="Ritchie M.G."/>
            <person name="Robin C."/>
            <person name="Rogers Y.H."/>
            <person name="Rohde C."/>
            <person name="Rozas J."/>
            <person name="Rubenfield M.J."/>
            <person name="Ruiz A."/>
            <person name="Russo S."/>
            <person name="Salzberg S.L."/>
            <person name="Sanchez-Gracia A."/>
            <person name="Saranga D.J."/>
            <person name="Sato H."/>
            <person name="Schaeffer S.W."/>
            <person name="Schatz M.C."/>
            <person name="Schlenke T."/>
            <person name="Schwartz R."/>
            <person name="Segarra C."/>
            <person name="Singh R.S."/>
            <person name="Sirot L."/>
            <person name="Sirota M."/>
            <person name="Sisneros N.B."/>
            <person name="Smith C.D."/>
            <person name="Smith T.F."/>
            <person name="Spieth J."/>
            <person name="Stage D.E."/>
            <person name="Stark A."/>
            <person name="Stephan W."/>
            <person name="Strausberg R.L."/>
            <person name="Strempel S."/>
            <person name="Sturgill D."/>
            <person name="Sutton G."/>
            <person name="Sutton G.G."/>
            <person name="Tao W."/>
            <person name="Teichmann S."/>
            <person name="Tobari Y.N."/>
            <person name="Tomimura Y."/>
            <person name="Tsolas J.M."/>
            <person name="Valente V.L."/>
            <person name="Venter E."/>
            <person name="Venter J.C."/>
            <person name="Vicario S."/>
            <person name="Vieira F.G."/>
            <person name="Vilella A.J."/>
            <person name="Villasante A."/>
            <person name="Walenz B."/>
            <person name="Wang J."/>
            <person name="Wasserman M."/>
            <person name="Watts T."/>
            <person name="Wilson D."/>
            <person name="Wilson R.K."/>
            <person name="Wing R.A."/>
            <person name="Wolfner M.F."/>
            <person name="Wong A."/>
            <person name="Wong G.K."/>
            <person name="Wu C.I."/>
            <person name="Wu G."/>
            <person name="Yamamoto D."/>
            <person name="Yang H.P."/>
            <person name="Yang S.P."/>
            <person name="Yorke J.A."/>
            <person name="Yoshida K."/>
            <person name="Zdobnov E."/>
            <person name="Zhang P."/>
            <person name="Zhang Y."/>
            <person name="Zimin A.V."/>
            <person name="Baldwin J."/>
            <person name="Abdouelleil A."/>
            <person name="Abdulkadir J."/>
            <person name="Abebe A."/>
            <person name="Abera B."/>
            <person name="Abreu J."/>
            <person name="Acer S.C."/>
            <person name="Aftuck L."/>
            <person name="Alexander A."/>
            <person name="An P."/>
            <person name="Anderson E."/>
            <person name="Anderson S."/>
            <person name="Arachi H."/>
            <person name="Azer M."/>
            <person name="Bachantsang P."/>
            <person name="Barry A."/>
            <person name="Bayul T."/>
            <person name="Berlin A."/>
            <person name="Bessette D."/>
            <person name="Bloom T."/>
            <person name="Blye J."/>
            <person name="Boguslavskiy L."/>
            <person name="Bonnet C."/>
            <person name="Boukhgalter B."/>
            <person name="Bourzgui I."/>
            <person name="Brown A."/>
            <person name="Cahill P."/>
            <person name="Channer S."/>
            <person name="Cheshatsang Y."/>
            <person name="Chuda L."/>
            <person name="Citroen M."/>
            <person name="Collymore A."/>
            <person name="Cooke P."/>
            <person name="Costello M."/>
            <person name="D'Aco K."/>
            <person name="Daza R."/>
            <person name="De Haan G."/>
            <person name="DeGray S."/>
            <person name="DeMaso C."/>
            <person name="Dhargay N."/>
            <person name="Dooley K."/>
            <person name="Dooley E."/>
            <person name="Doricent M."/>
            <person name="Dorje P."/>
            <person name="Dorjee K."/>
            <person name="Dupes A."/>
            <person name="Elong R."/>
            <person name="Falk J."/>
            <person name="Farina A."/>
            <person name="Faro S."/>
            <person name="Ferguson D."/>
            <person name="Fisher S."/>
            <person name="Foley C.D."/>
            <person name="Franke A."/>
            <person name="Friedrich D."/>
            <person name="Gadbois L."/>
            <person name="Gearin G."/>
            <person name="Gearin C.R."/>
            <person name="Giannoukos G."/>
            <person name="Goode T."/>
            <person name="Graham J."/>
            <person name="Grandbois E."/>
            <person name="Grewal S."/>
            <person name="Gyaltsen K."/>
            <person name="Hafez N."/>
            <person name="Hagos B."/>
            <person name="Hall J."/>
            <person name="Henson C."/>
            <person name="Hollinger A."/>
            <person name="Honan T."/>
            <person name="Huard M.D."/>
            <person name="Hughes L."/>
            <person name="Hurhula B."/>
            <person name="Husby M.E."/>
            <person name="Kamat A."/>
            <person name="Kanga B."/>
            <person name="Kashin S."/>
            <person name="Khazanovich D."/>
            <person name="Kisner P."/>
            <person name="Lance K."/>
            <person name="Lara M."/>
            <person name="Lee W."/>
            <person name="Lennon N."/>
            <person name="Letendre F."/>
            <person name="LeVine R."/>
            <person name="Lipovsky A."/>
            <person name="Liu X."/>
            <person name="Liu J."/>
            <person name="Liu S."/>
            <person name="Lokyitsang T."/>
            <person name="Lokyitsang Y."/>
            <person name="Lubonja R."/>
            <person name="Lui A."/>
            <person name="MacDonald P."/>
            <person name="Magnisalis V."/>
            <person name="Maru K."/>
            <person name="Matthews C."/>
            <person name="McCusker W."/>
            <person name="McDonough S."/>
            <person name="Mehta T."/>
            <person name="Meldrim J."/>
            <person name="Meneus L."/>
            <person name="Mihai O."/>
            <person name="Mihalev A."/>
            <person name="Mihova T."/>
            <person name="Mittelman R."/>
            <person name="Mlenga V."/>
            <person name="Montmayeur A."/>
            <person name="Mulrain L."/>
            <person name="Navidi A."/>
            <person name="Naylor J."/>
            <person name="Negash T."/>
            <person name="Nguyen T."/>
            <person name="Nguyen N."/>
            <person name="Nicol R."/>
            <person name="Norbu C."/>
            <person name="Norbu N."/>
            <person name="Novod N."/>
            <person name="O'Neill B."/>
            <person name="Osman S."/>
            <person name="Markiewicz E."/>
            <person name="Oyono O.L."/>
            <person name="Patti C."/>
            <person name="Phunkhang P."/>
            <person name="Pierre F."/>
            <person name="Priest M."/>
            <person name="Raghuraman S."/>
            <person name="Rege F."/>
            <person name="Reyes R."/>
            <person name="Rise C."/>
            <person name="Rogov P."/>
            <person name="Ross K."/>
            <person name="Ryan E."/>
            <person name="Settipalli S."/>
            <person name="Shea T."/>
            <person name="Sherpa N."/>
            <person name="Shi L."/>
            <person name="Shih D."/>
            <person name="Sparrow T."/>
            <person name="Spaulding J."/>
            <person name="Stalker J."/>
            <person name="Stange-Thomann N."/>
            <person name="Stavropoulos S."/>
            <person name="Stone C."/>
            <person name="Strader C."/>
            <person name="Tesfaye S."/>
            <person name="Thomson T."/>
            <person name="Thoulutsang Y."/>
            <person name="Thoulutsang D."/>
            <person name="Topham K."/>
            <person name="Topping I."/>
            <person name="Tsamla T."/>
            <person name="Vassiliev H."/>
            <person name="Vo A."/>
            <person name="Wangchuk T."/>
            <person name="Wangdi T."/>
            <person name="Weiand M."/>
            <person name="Wilkinson J."/>
            <person name="Wilson A."/>
            <person name="Yadav S."/>
            <person name="Young G."/>
            <person name="Yu Q."/>
            <person name="Zembek L."/>
            <person name="Zhong D."/>
            <person name="Zimmer A."/>
            <person name="Zwirko Z."/>
            <person name="Jaffe D.B."/>
            <person name="Alvarez P."/>
            <person name="Brockman W."/>
            <person name="Butler J."/>
            <person name="Chin C."/>
            <person name="Gnerre S."/>
            <person name="Grabherr M."/>
            <person name="Kleber M."/>
            <person name="Mauceli E."/>
            <person name="MacCallum I."/>
        </authorList>
    </citation>
    <scope>NUCLEOTIDE SEQUENCE [LARGE SCALE GENOMIC DNA]</scope>
    <source>
        <strain evidence="1 2">TSC#14021-0224.01</strain>
    </source>
</reference>
<dbReference type="AlphaFoldDB" id="A0A0Q5T4D6"/>
<sequence length="132" mass="13714">MHTHISVSTHYIADIAMNRVRKETRVHLKRIPIQLTENLGKLKSKQVKSGPGSQSDANAIPANESLQRSAACTCSADAPALSCYTVTVIVTVTVIAISLTLSHPEMPAAATAAASAASAAATTSASRTTTNN</sequence>
<dbReference type="Proteomes" id="UP000008711">
    <property type="component" value="Unassembled WGS sequence"/>
</dbReference>
<proteinExistence type="predicted"/>
<evidence type="ECO:0000313" key="2">
    <source>
        <dbReference type="Proteomes" id="UP000008711"/>
    </source>
</evidence>
<evidence type="ECO:0000313" key="1">
    <source>
        <dbReference type="EMBL" id="KQS30031.1"/>
    </source>
</evidence>
<keyword evidence="2" id="KW-1185">Reference proteome</keyword>
<reference evidence="1 2" key="2">
    <citation type="journal article" date="2008" name="Bioinformatics">
        <title>Assembly reconciliation.</title>
        <authorList>
            <person name="Zimin A.V."/>
            <person name="Smith D.R."/>
            <person name="Sutton G."/>
            <person name="Yorke J.A."/>
        </authorList>
    </citation>
    <scope>NUCLEOTIDE SEQUENCE [LARGE SCALE GENOMIC DNA]</scope>
    <source>
        <strain evidence="1 2">TSC#14021-0224.01</strain>
    </source>
</reference>
<accession>A0A0Q5T4D6</accession>
<organism evidence="1 2">
    <name type="scientific">Drosophila erecta</name>
    <name type="common">Fruit fly</name>
    <dbReference type="NCBI Taxonomy" id="7220"/>
    <lineage>
        <taxon>Eukaryota</taxon>
        <taxon>Metazoa</taxon>
        <taxon>Ecdysozoa</taxon>
        <taxon>Arthropoda</taxon>
        <taxon>Hexapoda</taxon>
        <taxon>Insecta</taxon>
        <taxon>Pterygota</taxon>
        <taxon>Neoptera</taxon>
        <taxon>Endopterygota</taxon>
        <taxon>Diptera</taxon>
        <taxon>Brachycera</taxon>
        <taxon>Muscomorpha</taxon>
        <taxon>Ephydroidea</taxon>
        <taxon>Drosophilidae</taxon>
        <taxon>Drosophila</taxon>
        <taxon>Sophophora</taxon>
    </lineage>
</organism>